<evidence type="ECO:0000313" key="3">
    <source>
        <dbReference type="Proteomes" id="UP001065549"/>
    </source>
</evidence>
<organism evidence="2 3">
    <name type="scientific">Hominibacterium faecale</name>
    <dbReference type="NCBI Taxonomy" id="2839743"/>
    <lineage>
        <taxon>Bacteria</taxon>
        <taxon>Bacillati</taxon>
        <taxon>Bacillota</taxon>
        <taxon>Clostridia</taxon>
        <taxon>Peptostreptococcales</taxon>
        <taxon>Anaerovoracaceae</taxon>
        <taxon>Hominibacterium</taxon>
    </lineage>
</organism>
<evidence type="ECO:0000256" key="1">
    <source>
        <dbReference type="SAM" id="MobiDB-lite"/>
    </source>
</evidence>
<accession>A0A9J6QVK3</accession>
<dbReference type="AlphaFoldDB" id="A0A9J6QVK3"/>
<protein>
    <submittedName>
        <fullName evidence="2">Uncharacterized protein</fullName>
    </submittedName>
</protein>
<name>A0A9J6QVK3_9FIRM</name>
<dbReference type="Proteomes" id="UP001065549">
    <property type="component" value="Unassembled WGS sequence"/>
</dbReference>
<dbReference type="RefSeq" id="WP_148398960.1">
    <property type="nucleotide sequence ID" value="NZ_JAOSHN010000003.1"/>
</dbReference>
<keyword evidence="3" id="KW-1185">Reference proteome</keyword>
<reference evidence="2" key="1">
    <citation type="submission" date="2022-09" db="EMBL/GenBank/DDBJ databases">
        <title>Culturomic study of gut microbiota in children with autism spectrum disorder.</title>
        <authorList>
            <person name="Efimov B.A."/>
            <person name="Chaplin A.V."/>
            <person name="Sokolova S.R."/>
            <person name="Pikina A.P."/>
            <person name="Korzhanova M."/>
            <person name="Belova V."/>
            <person name="Korostin D."/>
        </authorList>
    </citation>
    <scope>NUCLEOTIDE SEQUENCE</scope>
    <source>
        <strain evidence="2">ASD5510</strain>
    </source>
</reference>
<feature type="region of interest" description="Disordered" evidence="1">
    <location>
        <begin position="1"/>
        <end position="20"/>
    </location>
</feature>
<sequence length="209" mass="24147">MGFFKSLFGGKDDPWTRWNDPKFKKSIQKAAAKKEMEKERLATQESKKKEAIEDTNLSMSQGNYNQKPSPPSSKAYTNTYFQNLQTAYYAELEELERKYSVIYNQKIYTGPKVQEFLNLCYSNKAKYEALIPYWQKYNLGVPKNAPSYKRIAMIYEKQEAYGNAVQICAEAIRIGAINDGTKGKMHGRLARLIKKCNHDVDPEIKKLLD</sequence>
<feature type="compositionally biased region" description="Basic and acidic residues" evidence="1">
    <location>
        <begin position="10"/>
        <end position="20"/>
    </location>
</feature>
<feature type="compositionally biased region" description="Basic and acidic residues" evidence="1">
    <location>
        <begin position="34"/>
        <end position="52"/>
    </location>
</feature>
<evidence type="ECO:0000313" key="2">
    <source>
        <dbReference type="EMBL" id="MCU7378166.1"/>
    </source>
</evidence>
<feature type="compositionally biased region" description="Polar residues" evidence="1">
    <location>
        <begin position="55"/>
        <end position="72"/>
    </location>
</feature>
<proteinExistence type="predicted"/>
<gene>
    <name evidence="2" type="ORF">OBO34_07335</name>
</gene>
<dbReference type="EMBL" id="JAOSHN010000003">
    <property type="protein sequence ID" value="MCU7378166.1"/>
    <property type="molecule type" value="Genomic_DNA"/>
</dbReference>
<feature type="region of interest" description="Disordered" evidence="1">
    <location>
        <begin position="34"/>
        <end position="72"/>
    </location>
</feature>
<comment type="caution">
    <text evidence="2">The sequence shown here is derived from an EMBL/GenBank/DDBJ whole genome shotgun (WGS) entry which is preliminary data.</text>
</comment>